<evidence type="ECO:0000256" key="4">
    <source>
        <dbReference type="ARBA" id="ARBA00022989"/>
    </source>
</evidence>
<keyword evidence="4 6" id="KW-1133">Transmembrane helix</keyword>
<evidence type="ECO:0000256" key="3">
    <source>
        <dbReference type="ARBA" id="ARBA00022692"/>
    </source>
</evidence>
<evidence type="ECO:0000256" key="6">
    <source>
        <dbReference type="SAM" id="Phobius"/>
    </source>
</evidence>
<dbReference type="AlphaFoldDB" id="G4WJA8"/>
<feature type="transmembrane region" description="Helical" evidence="6">
    <location>
        <begin position="12"/>
        <end position="33"/>
    </location>
</feature>
<feature type="transmembrane region" description="Helical" evidence="6">
    <location>
        <begin position="391"/>
        <end position="413"/>
    </location>
</feature>
<keyword evidence="3 6" id="KW-0812">Transmembrane</keyword>
<reference evidence="7" key="1">
    <citation type="journal article" date="2011" name="Glycobiology">
        <title>Genetic analysis of the O-antigen gene clusters of Yersinia pseudotuberculosis O:6 and O:7.</title>
        <authorList>
            <person name="Cunneen M.M."/>
            <person name="Pacinelli E."/>
            <person name="Song W.C."/>
            <person name="Reeves P.R."/>
        </authorList>
    </citation>
    <scope>NUCLEOTIDE SEQUENCE</scope>
    <source>
        <strain evidence="7">H455/86</strain>
    </source>
</reference>
<feature type="transmembrane region" description="Helical" evidence="6">
    <location>
        <begin position="84"/>
        <end position="105"/>
    </location>
</feature>
<dbReference type="EMBL" id="HQ456391">
    <property type="protein sequence ID" value="AEP25470.1"/>
    <property type="molecule type" value="Genomic_DNA"/>
</dbReference>
<feature type="transmembrane region" description="Helical" evidence="6">
    <location>
        <begin position="296"/>
        <end position="316"/>
    </location>
</feature>
<gene>
    <name evidence="7" type="primary">wzx</name>
</gene>
<proteinExistence type="predicted"/>
<evidence type="ECO:0000256" key="2">
    <source>
        <dbReference type="ARBA" id="ARBA00022475"/>
    </source>
</evidence>
<keyword evidence="2" id="KW-1003">Cell membrane</keyword>
<feature type="transmembrane region" description="Helical" evidence="6">
    <location>
        <begin position="167"/>
        <end position="190"/>
    </location>
</feature>
<feature type="transmembrane region" description="Helical" evidence="6">
    <location>
        <begin position="366"/>
        <end position="385"/>
    </location>
</feature>
<evidence type="ECO:0000313" key="7">
    <source>
        <dbReference type="EMBL" id="AEP25470.1"/>
    </source>
</evidence>
<organism evidence="7">
    <name type="scientific">Yersinia pseudotuberculosis</name>
    <dbReference type="NCBI Taxonomy" id="633"/>
    <lineage>
        <taxon>Bacteria</taxon>
        <taxon>Pseudomonadati</taxon>
        <taxon>Pseudomonadota</taxon>
        <taxon>Gammaproteobacteria</taxon>
        <taxon>Enterobacterales</taxon>
        <taxon>Yersiniaceae</taxon>
        <taxon>Yersinia</taxon>
    </lineage>
</organism>
<dbReference type="GO" id="GO:0005886">
    <property type="term" value="C:plasma membrane"/>
    <property type="evidence" value="ECO:0007669"/>
    <property type="project" value="UniProtKB-SubCell"/>
</dbReference>
<protein>
    <submittedName>
        <fullName evidence="7">O-antigen flippase</fullName>
    </submittedName>
</protein>
<sequence>MKNRLILNTISNYIGVFWMGGGILILYPIYIKILGSEQWGVVSACISIQAMLMILDAGFAQIMPRDIAFSQIDGQENSVYKSYFLFYLFVSIIGCVSLFFFSGWLSTHWFQAGEYSNELEVIIKITSIQFLFQFLNNVNIGYWNGIQNQKITNISQVFFFTLKHVSALLVLLIYPYGIIYITVFTIYTFIEFSSNFIFIRLRNKVFICVDRVTIFKAWHIVRDNYRFSLGVIIGVCVSQLDRFLFSRQLTLKEYGVYIIVVQLGLSFLQLQYPVMKAITPALSARINDSIFNVVPLKYMLFLAVFTILPILITSFFSYDILLFWTNNQYIADMGHSALSLICLSVILSLPYGFVYADLIRKRKGSVILISNVASIFFMLIYFYCFADKGNIISGGVLWLIYSITSLTIGLIGLKIKK</sequence>
<evidence type="ECO:0000256" key="1">
    <source>
        <dbReference type="ARBA" id="ARBA00004651"/>
    </source>
</evidence>
<dbReference type="InterPro" id="IPR050833">
    <property type="entry name" value="Poly_Biosynth_Transport"/>
</dbReference>
<comment type="subcellular location">
    <subcellularLocation>
        <location evidence="1">Cell membrane</location>
        <topology evidence="1">Multi-pass membrane protein</topology>
    </subcellularLocation>
</comment>
<accession>G4WJA8</accession>
<name>G4WJA8_YERPU</name>
<dbReference type="PANTHER" id="PTHR30250:SF11">
    <property type="entry name" value="O-ANTIGEN TRANSPORTER-RELATED"/>
    <property type="match status" value="1"/>
</dbReference>
<evidence type="ECO:0000256" key="5">
    <source>
        <dbReference type="ARBA" id="ARBA00023136"/>
    </source>
</evidence>
<keyword evidence="5 6" id="KW-0472">Membrane</keyword>
<feature type="transmembrane region" description="Helical" evidence="6">
    <location>
        <begin position="39"/>
        <end position="63"/>
    </location>
</feature>
<dbReference type="PANTHER" id="PTHR30250">
    <property type="entry name" value="PST FAMILY PREDICTED COLANIC ACID TRANSPORTER"/>
    <property type="match status" value="1"/>
</dbReference>
<feature type="transmembrane region" description="Helical" evidence="6">
    <location>
        <begin position="336"/>
        <end position="354"/>
    </location>
</feature>